<comment type="caution">
    <text evidence="1">The sequence shown here is derived from an EMBL/GenBank/DDBJ whole genome shotgun (WGS) entry which is preliminary data.</text>
</comment>
<reference evidence="1 2" key="1">
    <citation type="submission" date="2021-12" db="EMBL/GenBank/DDBJ databases">
        <title>Genome sequencing of bacteria with rrn-lacking chromosome and rrn-plasmid.</title>
        <authorList>
            <person name="Anda M."/>
            <person name="Iwasaki W."/>
        </authorList>
    </citation>
    <scope>NUCLEOTIDE SEQUENCE [LARGE SCALE GENOMIC DNA]</scope>
    <source>
        <strain evidence="1 2">NBRC 15940</strain>
    </source>
</reference>
<keyword evidence="2" id="KW-1185">Reference proteome</keyword>
<organism evidence="1 2">
    <name type="scientific">Persicobacter diffluens</name>
    <dbReference type="NCBI Taxonomy" id="981"/>
    <lineage>
        <taxon>Bacteria</taxon>
        <taxon>Pseudomonadati</taxon>
        <taxon>Bacteroidota</taxon>
        <taxon>Cytophagia</taxon>
        <taxon>Cytophagales</taxon>
        <taxon>Persicobacteraceae</taxon>
        <taxon>Persicobacter</taxon>
    </lineage>
</organism>
<accession>A0AAN4W4W7</accession>
<dbReference type="EMBL" id="BQKE01000005">
    <property type="protein sequence ID" value="GJM64337.1"/>
    <property type="molecule type" value="Genomic_DNA"/>
</dbReference>
<proteinExistence type="predicted"/>
<evidence type="ECO:0000313" key="2">
    <source>
        <dbReference type="Proteomes" id="UP001310022"/>
    </source>
</evidence>
<name>A0AAN4W4W7_9BACT</name>
<sequence>MDSMLYPYSFGPMEKFKTMRKVSILHAYR</sequence>
<dbReference type="AlphaFoldDB" id="A0AAN4W4W7"/>
<gene>
    <name evidence="1" type="ORF">PEDI_48890</name>
</gene>
<evidence type="ECO:0000313" key="1">
    <source>
        <dbReference type="EMBL" id="GJM64337.1"/>
    </source>
</evidence>
<protein>
    <submittedName>
        <fullName evidence="1">Uncharacterized protein</fullName>
    </submittedName>
</protein>
<dbReference type="Proteomes" id="UP001310022">
    <property type="component" value="Unassembled WGS sequence"/>
</dbReference>